<dbReference type="Gene3D" id="1.20.1090.10">
    <property type="entry name" value="Dehydroquinate synthase-like - alpha domain"/>
    <property type="match status" value="1"/>
</dbReference>
<accession>A0A937X1I9</accession>
<sequence length="268" mass="28413">TIPTSAATCAAWTALSNIYSPSGGWLYGVTLSRAPVAMAVDYRLVETAGPRLLASGVADALAKWYESESSVNLASADALTVAAVEMAHHLHRQLVRHAKGAVNDARRGVWSDTLRRVIDVNISLAGTVGGLGGGKCRSVAAHAVANGLTHSRGSEASYHGEKVGFGIIVQMVLLDRPLDEIEELIGFFAELGLPLTLGQLLGKARPDLDAVSDIVLQPDSGIHRLDIPLDVVTLSRAIGEADALGRRHLQTQRLERSLRPLDLGLPQS</sequence>
<protein>
    <submittedName>
        <fullName evidence="3">Iron-containing alcohol dehydrogenase</fullName>
    </submittedName>
</protein>
<dbReference type="GO" id="GO:0016614">
    <property type="term" value="F:oxidoreductase activity, acting on CH-OH group of donors"/>
    <property type="evidence" value="ECO:0007669"/>
    <property type="project" value="InterPro"/>
</dbReference>
<evidence type="ECO:0000256" key="1">
    <source>
        <dbReference type="ARBA" id="ARBA00022723"/>
    </source>
</evidence>
<dbReference type="EMBL" id="VGJX01000152">
    <property type="protein sequence ID" value="MBM3274208.1"/>
    <property type="molecule type" value="Genomic_DNA"/>
</dbReference>
<organism evidence="3 4">
    <name type="scientific">Candidatus Tanganyikabacteria bacterium</name>
    <dbReference type="NCBI Taxonomy" id="2961651"/>
    <lineage>
        <taxon>Bacteria</taxon>
        <taxon>Bacillati</taxon>
        <taxon>Candidatus Sericytochromatia</taxon>
        <taxon>Candidatus Tanganyikabacteria</taxon>
    </lineage>
</organism>
<keyword evidence="2" id="KW-0560">Oxidoreductase</keyword>
<dbReference type="InterPro" id="IPR016205">
    <property type="entry name" value="Glycerol_DH"/>
</dbReference>
<dbReference type="GO" id="GO:0046872">
    <property type="term" value="F:metal ion binding"/>
    <property type="evidence" value="ECO:0007669"/>
    <property type="project" value="UniProtKB-KW"/>
</dbReference>
<dbReference type="PANTHER" id="PTHR43616">
    <property type="entry name" value="GLYCEROL DEHYDROGENASE"/>
    <property type="match status" value="1"/>
</dbReference>
<gene>
    <name evidence="3" type="ORF">FJZ00_03580</name>
</gene>
<reference evidence="3 4" key="1">
    <citation type="submission" date="2019-03" db="EMBL/GenBank/DDBJ databases">
        <title>Lake Tanganyika Metagenome-Assembled Genomes (MAGs).</title>
        <authorList>
            <person name="Tran P."/>
        </authorList>
    </citation>
    <scope>NUCLEOTIDE SEQUENCE [LARGE SCALE GENOMIC DNA]</scope>
    <source>
        <strain evidence="3">K_DeepCast_65m_m2_236</strain>
    </source>
</reference>
<evidence type="ECO:0000256" key="2">
    <source>
        <dbReference type="ARBA" id="ARBA00023002"/>
    </source>
</evidence>
<evidence type="ECO:0000313" key="3">
    <source>
        <dbReference type="EMBL" id="MBM3274208.1"/>
    </source>
</evidence>
<feature type="non-terminal residue" evidence="3">
    <location>
        <position position="1"/>
    </location>
</feature>
<keyword evidence="1" id="KW-0479">Metal-binding</keyword>
<dbReference type="Proteomes" id="UP000703893">
    <property type="component" value="Unassembled WGS sequence"/>
</dbReference>
<dbReference type="PANTHER" id="PTHR43616:SF3">
    <property type="entry name" value="HYDROXYCARBOXYLATE DEHYDROGENASE A"/>
    <property type="match status" value="1"/>
</dbReference>
<dbReference type="AlphaFoldDB" id="A0A937X1I9"/>
<evidence type="ECO:0000313" key="4">
    <source>
        <dbReference type="Proteomes" id="UP000703893"/>
    </source>
</evidence>
<name>A0A937X1I9_9BACT</name>
<proteinExistence type="predicted"/>
<comment type="caution">
    <text evidence="3">The sequence shown here is derived from an EMBL/GenBank/DDBJ whole genome shotgun (WGS) entry which is preliminary data.</text>
</comment>
<dbReference type="SUPFAM" id="SSF56796">
    <property type="entry name" value="Dehydroquinate synthase-like"/>
    <property type="match status" value="1"/>
</dbReference>